<feature type="transmembrane region" description="Helical" evidence="1">
    <location>
        <begin position="85"/>
        <end position="107"/>
    </location>
</feature>
<keyword evidence="1" id="KW-0472">Membrane</keyword>
<dbReference type="RefSeq" id="XP_025401213.1">
    <property type="nucleotide sequence ID" value="XM_025538677.1"/>
</dbReference>
<keyword evidence="3" id="KW-1185">Reference proteome</keyword>
<keyword evidence="1" id="KW-1133">Transmembrane helix</keyword>
<gene>
    <name evidence="2" type="ORF">BO70DRAFT_215101</name>
</gene>
<evidence type="ECO:0000313" key="3">
    <source>
        <dbReference type="Proteomes" id="UP000247233"/>
    </source>
</evidence>
<reference evidence="2 3" key="1">
    <citation type="submission" date="2016-12" db="EMBL/GenBank/DDBJ databases">
        <title>The genomes of Aspergillus section Nigri reveals drivers in fungal speciation.</title>
        <authorList>
            <consortium name="DOE Joint Genome Institute"/>
            <person name="Vesth T.C."/>
            <person name="Nybo J."/>
            <person name="Theobald S."/>
            <person name="Brandl J."/>
            <person name="Frisvad J.C."/>
            <person name="Nielsen K.F."/>
            <person name="Lyhne E.K."/>
            <person name="Kogle M.E."/>
            <person name="Kuo A."/>
            <person name="Riley R."/>
            <person name="Clum A."/>
            <person name="Nolan M."/>
            <person name="Lipzen A."/>
            <person name="Salamov A."/>
            <person name="Henrissat B."/>
            <person name="Wiebenga A."/>
            <person name="De Vries R.P."/>
            <person name="Grigoriev I.V."/>
            <person name="Mortensen U.H."/>
            <person name="Andersen M.R."/>
            <person name="Baker S.E."/>
        </authorList>
    </citation>
    <scope>NUCLEOTIDE SEQUENCE [LARGE SCALE GENOMIC DNA]</scope>
    <source>
        <strain evidence="2 3">CBS 117.55</strain>
    </source>
</reference>
<dbReference type="GeneID" id="37060914"/>
<protein>
    <submittedName>
        <fullName evidence="2">Uncharacterized protein</fullName>
    </submittedName>
</protein>
<comment type="caution">
    <text evidence="2">The sequence shown here is derived from an EMBL/GenBank/DDBJ whole genome shotgun (WGS) entry which is preliminary data.</text>
</comment>
<dbReference type="EMBL" id="MSFL01000007">
    <property type="protein sequence ID" value="PWY86981.1"/>
    <property type="molecule type" value="Genomic_DNA"/>
</dbReference>
<keyword evidence="1" id="KW-0812">Transmembrane</keyword>
<name>A0A317WMN2_9EURO</name>
<accession>A0A317WMN2</accession>
<dbReference type="VEuPathDB" id="FungiDB:BO70DRAFT_215101"/>
<sequence length="125" mass="13902">MSSVTLSKTWIVVCWFICRHATEKILSSLPSSSASKESLTTTRYLSTRIVTRRHITGSSSSIVGDPYSTSRDTGMSTDLSSYSPYPILSSHIIIVNLYFMQVGALIWPFNSRPKSSVYNQNSTPK</sequence>
<evidence type="ECO:0000256" key="1">
    <source>
        <dbReference type="SAM" id="Phobius"/>
    </source>
</evidence>
<organism evidence="2 3">
    <name type="scientific">Aspergillus heteromorphus CBS 117.55</name>
    <dbReference type="NCBI Taxonomy" id="1448321"/>
    <lineage>
        <taxon>Eukaryota</taxon>
        <taxon>Fungi</taxon>
        <taxon>Dikarya</taxon>
        <taxon>Ascomycota</taxon>
        <taxon>Pezizomycotina</taxon>
        <taxon>Eurotiomycetes</taxon>
        <taxon>Eurotiomycetidae</taxon>
        <taxon>Eurotiales</taxon>
        <taxon>Aspergillaceae</taxon>
        <taxon>Aspergillus</taxon>
        <taxon>Aspergillus subgen. Circumdati</taxon>
    </lineage>
</organism>
<dbReference type="Proteomes" id="UP000247233">
    <property type="component" value="Unassembled WGS sequence"/>
</dbReference>
<evidence type="ECO:0000313" key="2">
    <source>
        <dbReference type="EMBL" id="PWY86981.1"/>
    </source>
</evidence>
<dbReference type="AlphaFoldDB" id="A0A317WMN2"/>
<proteinExistence type="predicted"/>